<keyword evidence="3" id="KW-0012">Acyltransferase</keyword>
<dbReference type="Proteomes" id="UP001596220">
    <property type="component" value="Unassembled WGS sequence"/>
</dbReference>
<protein>
    <submittedName>
        <fullName evidence="3">GNAT family N-acetyltransferase</fullName>
        <ecNumber evidence="3">2.3.-.-</ecNumber>
    </submittedName>
</protein>
<dbReference type="RefSeq" id="WP_380631959.1">
    <property type="nucleotide sequence ID" value="NZ_JBHSQO010000001.1"/>
</dbReference>
<feature type="compositionally biased region" description="Basic residues" evidence="1">
    <location>
        <begin position="205"/>
        <end position="217"/>
    </location>
</feature>
<dbReference type="GO" id="GO:0016746">
    <property type="term" value="F:acyltransferase activity"/>
    <property type="evidence" value="ECO:0007669"/>
    <property type="project" value="UniProtKB-KW"/>
</dbReference>
<name>A0ABW1NY10_9PSEU</name>
<evidence type="ECO:0000313" key="4">
    <source>
        <dbReference type="Proteomes" id="UP001596220"/>
    </source>
</evidence>
<evidence type="ECO:0000313" key="3">
    <source>
        <dbReference type="EMBL" id="MFC6087936.1"/>
    </source>
</evidence>
<dbReference type="InterPro" id="IPR016181">
    <property type="entry name" value="Acyl_CoA_acyltransferase"/>
</dbReference>
<dbReference type="InterPro" id="IPR000182">
    <property type="entry name" value="GNAT_dom"/>
</dbReference>
<keyword evidence="4" id="KW-1185">Reference proteome</keyword>
<feature type="region of interest" description="Disordered" evidence="1">
    <location>
        <begin position="195"/>
        <end position="224"/>
    </location>
</feature>
<accession>A0ABW1NY10</accession>
<feature type="compositionally biased region" description="Pro residues" evidence="1">
    <location>
        <begin position="1"/>
        <end position="10"/>
    </location>
</feature>
<dbReference type="EMBL" id="JBHSQO010000001">
    <property type="protein sequence ID" value="MFC6087936.1"/>
    <property type="molecule type" value="Genomic_DNA"/>
</dbReference>
<dbReference type="Pfam" id="PF13302">
    <property type="entry name" value="Acetyltransf_3"/>
    <property type="match status" value="1"/>
</dbReference>
<sequence>MIPQTRPPDLPARVDLTSSGSPSWSGRKVRLREIHPGDRRTLMGFDRDCADRRAPEAGGYRHWGAHRTRTPDPGGDLQFAIEALRSGVLVGSVSTVRSDATSDRFSYGIGIGPRHRRCGYAADAVTVLLALMFGRGYRTCEVGIYGSNFASLILHAGLGFREEKRFLDPNLSQGEFRYLVLMTMTAREFAVLHPDRAEPPDAAARRGRHQRNRRGRHWPSPENT</sequence>
<feature type="domain" description="N-acetyltransferase" evidence="2">
    <location>
        <begin position="29"/>
        <end position="187"/>
    </location>
</feature>
<keyword evidence="3" id="KW-0808">Transferase</keyword>
<organism evidence="3 4">
    <name type="scientific">Saccharothrix lopnurensis</name>
    <dbReference type="NCBI Taxonomy" id="1670621"/>
    <lineage>
        <taxon>Bacteria</taxon>
        <taxon>Bacillati</taxon>
        <taxon>Actinomycetota</taxon>
        <taxon>Actinomycetes</taxon>
        <taxon>Pseudonocardiales</taxon>
        <taxon>Pseudonocardiaceae</taxon>
        <taxon>Saccharothrix</taxon>
    </lineage>
</organism>
<dbReference type="PROSITE" id="PS51186">
    <property type="entry name" value="GNAT"/>
    <property type="match status" value="1"/>
</dbReference>
<dbReference type="SUPFAM" id="SSF55729">
    <property type="entry name" value="Acyl-CoA N-acyltransferases (Nat)"/>
    <property type="match status" value="1"/>
</dbReference>
<dbReference type="EC" id="2.3.-.-" evidence="3"/>
<evidence type="ECO:0000256" key="1">
    <source>
        <dbReference type="SAM" id="MobiDB-lite"/>
    </source>
</evidence>
<reference evidence="4" key="1">
    <citation type="journal article" date="2019" name="Int. J. Syst. Evol. Microbiol.">
        <title>The Global Catalogue of Microorganisms (GCM) 10K type strain sequencing project: providing services to taxonomists for standard genome sequencing and annotation.</title>
        <authorList>
            <consortium name="The Broad Institute Genomics Platform"/>
            <consortium name="The Broad Institute Genome Sequencing Center for Infectious Disease"/>
            <person name="Wu L."/>
            <person name="Ma J."/>
        </authorList>
    </citation>
    <scope>NUCLEOTIDE SEQUENCE [LARGE SCALE GENOMIC DNA]</scope>
    <source>
        <strain evidence="4">CGMCC 4.7246</strain>
    </source>
</reference>
<feature type="region of interest" description="Disordered" evidence="1">
    <location>
        <begin position="1"/>
        <end position="27"/>
    </location>
</feature>
<dbReference type="Gene3D" id="3.40.630.30">
    <property type="match status" value="1"/>
</dbReference>
<gene>
    <name evidence="3" type="ORF">ACFP3R_01485</name>
</gene>
<evidence type="ECO:0000259" key="2">
    <source>
        <dbReference type="PROSITE" id="PS51186"/>
    </source>
</evidence>
<comment type="caution">
    <text evidence="3">The sequence shown here is derived from an EMBL/GenBank/DDBJ whole genome shotgun (WGS) entry which is preliminary data.</text>
</comment>
<proteinExistence type="predicted"/>